<evidence type="ECO:0000313" key="2">
    <source>
        <dbReference type="EMBL" id="KAF4689410.1"/>
    </source>
</evidence>
<evidence type="ECO:0000256" key="1">
    <source>
        <dbReference type="SAM" id="MobiDB-lite"/>
    </source>
</evidence>
<dbReference type="AlphaFoldDB" id="A0A7J6P0V2"/>
<reference evidence="2 3" key="1">
    <citation type="submission" date="2020-04" db="EMBL/GenBank/DDBJ databases">
        <title>Perkinsus olseni comparative genomics.</title>
        <authorList>
            <person name="Bogema D.R."/>
        </authorList>
    </citation>
    <scope>NUCLEOTIDE SEQUENCE [LARGE SCALE GENOMIC DNA]</scope>
    <source>
        <strain evidence="2">00978-12</strain>
    </source>
</reference>
<sequence length="607" mass="66531">MSSETNRASQYDEMVARLRGDRFTRRMRGAMFMLNDEIDNCRFIPAAGSHAPGRHSVDRPRTIDDFVASLGVNFEQGRAPCYILLRRWGRLKRAKVLCEQGYLLAAKTYLERAFNVGEIMQHFSCMHPGCLKPLLASTKPCRCTGMFCDVHAHPRRHACEETRANLRGINIGAEGNDETRHEDFDDKVMLGLLLHVLEVARTINEGLKRRRWGRIPGTTGREGQFWRSVNAAKVYRSCPGCGSRPRKTISPAGSLGGAVPKGLCSRCAFARRNAASDRRLLRRAYGRQGTGQTEDRGTVVTASEATKRLAQMKVAMAEAQKSSIERLSKPRPRRKAPVLTLTRQFRAKPAPSSTRKGPTRRPKSAGTKLGAVKNGVARGGGPSGIKPDVGQMAHSYVEAIVMKAATTELLPATTVDLRSMTDARTKSNDSSNEVRLGEMRQARNGGETTLEATLVEEESEHPDIIATAEEAPVVAADSELVPAIVEVHPVQYGKPVVPAAPQVKLEDDKEAIVEEGRWAQLSPRRSSPREEGQSGPAGVYDPRKYTDDLLQSEWLVERTAPATGRALEDSNDDPLTALFGKPSGPDGVDMGTTELEKLFASVDLSSL</sequence>
<evidence type="ECO:0000313" key="3">
    <source>
        <dbReference type="Proteomes" id="UP000541610"/>
    </source>
</evidence>
<comment type="caution">
    <text evidence="2">The sequence shown here is derived from an EMBL/GenBank/DDBJ whole genome shotgun (WGS) entry which is preliminary data.</text>
</comment>
<gene>
    <name evidence="2" type="ORF">FOZ60_001661</name>
</gene>
<name>A0A7J6P0V2_PEROL</name>
<feature type="region of interest" description="Disordered" evidence="1">
    <location>
        <begin position="518"/>
        <end position="543"/>
    </location>
</feature>
<dbReference type="Proteomes" id="UP000541610">
    <property type="component" value="Unassembled WGS sequence"/>
</dbReference>
<dbReference type="InterPro" id="IPR035896">
    <property type="entry name" value="AN1-like_Znf"/>
</dbReference>
<accession>A0A7J6P0V2</accession>
<feature type="region of interest" description="Disordered" evidence="1">
    <location>
        <begin position="344"/>
        <end position="367"/>
    </location>
</feature>
<dbReference type="EMBL" id="JABANP010000125">
    <property type="protein sequence ID" value="KAF4689410.1"/>
    <property type="molecule type" value="Genomic_DNA"/>
</dbReference>
<dbReference type="SUPFAM" id="SSF118310">
    <property type="entry name" value="AN1-like Zinc finger"/>
    <property type="match status" value="1"/>
</dbReference>
<protein>
    <submittedName>
        <fullName evidence="2">Uncharacterized protein</fullName>
    </submittedName>
</protein>
<feature type="region of interest" description="Disordered" evidence="1">
    <location>
        <begin position="561"/>
        <end position="592"/>
    </location>
</feature>
<organism evidence="2 3">
    <name type="scientific">Perkinsus olseni</name>
    <name type="common">Perkinsus atlanticus</name>
    <dbReference type="NCBI Taxonomy" id="32597"/>
    <lineage>
        <taxon>Eukaryota</taxon>
        <taxon>Sar</taxon>
        <taxon>Alveolata</taxon>
        <taxon>Perkinsozoa</taxon>
        <taxon>Perkinsea</taxon>
        <taxon>Perkinsida</taxon>
        <taxon>Perkinsidae</taxon>
        <taxon>Perkinsus</taxon>
    </lineage>
</organism>
<proteinExistence type="predicted"/>
<dbReference type="OrthoDB" id="10617342at2759"/>